<protein>
    <submittedName>
        <fullName evidence="2">Uncharacterized protein</fullName>
    </submittedName>
</protein>
<organism evidence="2 3">
    <name type="scientific">Staurois parvus</name>
    <dbReference type="NCBI Taxonomy" id="386267"/>
    <lineage>
        <taxon>Eukaryota</taxon>
        <taxon>Metazoa</taxon>
        <taxon>Chordata</taxon>
        <taxon>Craniata</taxon>
        <taxon>Vertebrata</taxon>
        <taxon>Euteleostomi</taxon>
        <taxon>Amphibia</taxon>
        <taxon>Batrachia</taxon>
        <taxon>Anura</taxon>
        <taxon>Neobatrachia</taxon>
        <taxon>Ranoidea</taxon>
        <taxon>Ranidae</taxon>
        <taxon>Staurois</taxon>
    </lineage>
</organism>
<sequence length="41" mass="4299">MGTVSVQTSGTQHREGGNPSHNGHSKCTDPVTQHRDGGNLL</sequence>
<gene>
    <name evidence="2" type="ORF">SPARVUS_LOCUS10059981</name>
</gene>
<dbReference type="EMBL" id="CATNWA010015565">
    <property type="protein sequence ID" value="CAI9584624.1"/>
    <property type="molecule type" value="Genomic_DNA"/>
</dbReference>
<keyword evidence="3" id="KW-1185">Reference proteome</keyword>
<feature type="compositionally biased region" description="Basic and acidic residues" evidence="1">
    <location>
        <begin position="32"/>
        <end position="41"/>
    </location>
</feature>
<evidence type="ECO:0000313" key="2">
    <source>
        <dbReference type="EMBL" id="CAI9584624.1"/>
    </source>
</evidence>
<feature type="compositionally biased region" description="Polar residues" evidence="1">
    <location>
        <begin position="1"/>
        <end position="11"/>
    </location>
</feature>
<reference evidence="2" key="1">
    <citation type="submission" date="2023-05" db="EMBL/GenBank/DDBJ databases">
        <authorList>
            <person name="Stuckert A."/>
        </authorList>
    </citation>
    <scope>NUCLEOTIDE SEQUENCE</scope>
</reference>
<accession>A0ABN9EIB3</accession>
<name>A0ABN9EIB3_9NEOB</name>
<comment type="caution">
    <text evidence="2">The sequence shown here is derived from an EMBL/GenBank/DDBJ whole genome shotgun (WGS) entry which is preliminary data.</text>
</comment>
<evidence type="ECO:0000256" key="1">
    <source>
        <dbReference type="SAM" id="MobiDB-lite"/>
    </source>
</evidence>
<proteinExistence type="predicted"/>
<feature type="region of interest" description="Disordered" evidence="1">
    <location>
        <begin position="1"/>
        <end position="41"/>
    </location>
</feature>
<dbReference type="Proteomes" id="UP001162483">
    <property type="component" value="Unassembled WGS sequence"/>
</dbReference>
<evidence type="ECO:0000313" key="3">
    <source>
        <dbReference type="Proteomes" id="UP001162483"/>
    </source>
</evidence>